<sequence length="313" mass="31444">MTCDDVRISLGVHVLGALDAEETAEVEAHLDTCPSCRSELAELSGLPAVLGRVSEQDIEQAAAPPPVVLERLIAASARRGRRSRTMLALAASVVVAALGGTAWLSSAVQPPAYDASVASGASTVADGVAPREASDTAARAAEQPIETRDGESRPAIAQPQAKASQPDTTREKTEAHPSPGATPSTADVATPGPEAQTFGTTEAAPPPPVSEARGRSGDVTLAVRLTAKEGGTDVLAKVAGVPAGTVCTLRAIGPDGGASAVGTWTAGPGELGPGKNVFEGSTSLLAGDIRRLELSTSDGRTLVTTSAPVAKPS</sequence>
<name>A0ABV6U825_9ACTN</name>
<evidence type="ECO:0000256" key="4">
    <source>
        <dbReference type="SAM" id="Phobius"/>
    </source>
</evidence>
<feature type="region of interest" description="Disordered" evidence="3">
    <location>
        <begin position="126"/>
        <end position="217"/>
    </location>
</feature>
<dbReference type="Proteomes" id="UP001589870">
    <property type="component" value="Unassembled WGS sequence"/>
</dbReference>
<keyword evidence="1" id="KW-0805">Transcription regulation</keyword>
<feature type="transmembrane region" description="Helical" evidence="4">
    <location>
        <begin position="86"/>
        <end position="104"/>
    </location>
</feature>
<evidence type="ECO:0000256" key="2">
    <source>
        <dbReference type="ARBA" id="ARBA00023163"/>
    </source>
</evidence>
<organism evidence="6 7">
    <name type="scientific">Sphaerimonospora cavernae</name>
    <dbReference type="NCBI Taxonomy" id="1740611"/>
    <lineage>
        <taxon>Bacteria</taxon>
        <taxon>Bacillati</taxon>
        <taxon>Actinomycetota</taxon>
        <taxon>Actinomycetes</taxon>
        <taxon>Streptosporangiales</taxon>
        <taxon>Streptosporangiaceae</taxon>
        <taxon>Sphaerimonospora</taxon>
    </lineage>
</organism>
<dbReference type="Pfam" id="PF13490">
    <property type="entry name" value="zf-HC2"/>
    <property type="match status" value="1"/>
</dbReference>
<protein>
    <submittedName>
        <fullName evidence="6">Zf-HC2 domain-containing protein</fullName>
    </submittedName>
</protein>
<feature type="domain" description="Putative zinc-finger" evidence="5">
    <location>
        <begin position="3"/>
        <end position="37"/>
    </location>
</feature>
<evidence type="ECO:0000256" key="1">
    <source>
        <dbReference type="ARBA" id="ARBA00023015"/>
    </source>
</evidence>
<reference evidence="6 7" key="1">
    <citation type="submission" date="2024-09" db="EMBL/GenBank/DDBJ databases">
        <authorList>
            <person name="Sun Q."/>
            <person name="Mori K."/>
        </authorList>
    </citation>
    <scope>NUCLEOTIDE SEQUENCE [LARGE SCALE GENOMIC DNA]</scope>
    <source>
        <strain evidence="6 7">TBRC 1851</strain>
    </source>
</reference>
<keyword evidence="4" id="KW-0472">Membrane</keyword>
<keyword evidence="4" id="KW-1133">Transmembrane helix</keyword>
<keyword evidence="2" id="KW-0804">Transcription</keyword>
<accession>A0ABV6U825</accession>
<evidence type="ECO:0000313" key="7">
    <source>
        <dbReference type="Proteomes" id="UP001589870"/>
    </source>
</evidence>
<evidence type="ECO:0000259" key="5">
    <source>
        <dbReference type="Pfam" id="PF13490"/>
    </source>
</evidence>
<dbReference type="EMBL" id="JBHMQT010000044">
    <property type="protein sequence ID" value="MFC0864582.1"/>
    <property type="molecule type" value="Genomic_DNA"/>
</dbReference>
<dbReference type="InterPro" id="IPR041916">
    <property type="entry name" value="Anti_sigma_zinc_sf"/>
</dbReference>
<evidence type="ECO:0000313" key="6">
    <source>
        <dbReference type="EMBL" id="MFC0864582.1"/>
    </source>
</evidence>
<keyword evidence="7" id="KW-1185">Reference proteome</keyword>
<dbReference type="RefSeq" id="WP_394302681.1">
    <property type="nucleotide sequence ID" value="NZ_JBHMQT010000044.1"/>
</dbReference>
<gene>
    <name evidence="6" type="ORF">ACFHYQ_20025</name>
</gene>
<evidence type="ECO:0000256" key="3">
    <source>
        <dbReference type="SAM" id="MobiDB-lite"/>
    </source>
</evidence>
<keyword evidence="4" id="KW-0812">Transmembrane</keyword>
<dbReference type="Gene3D" id="1.10.10.1320">
    <property type="entry name" value="Anti-sigma factor, zinc-finger domain"/>
    <property type="match status" value="1"/>
</dbReference>
<dbReference type="InterPro" id="IPR027383">
    <property type="entry name" value="Znf_put"/>
</dbReference>
<proteinExistence type="predicted"/>
<comment type="caution">
    <text evidence="6">The sequence shown here is derived from an EMBL/GenBank/DDBJ whole genome shotgun (WGS) entry which is preliminary data.</text>
</comment>